<dbReference type="Proteomes" id="UP000245959">
    <property type="component" value="Unassembled WGS sequence"/>
</dbReference>
<reference evidence="2 3" key="1">
    <citation type="submission" date="2018-04" db="EMBL/GenBank/DDBJ databases">
        <title>Genomic Encyclopedia of Type Strains, Phase IV (KMG-IV): sequencing the most valuable type-strain genomes for metagenomic binning, comparative biology and taxonomic classification.</title>
        <authorList>
            <person name="Goeker M."/>
        </authorList>
    </citation>
    <scope>NUCLEOTIDE SEQUENCE [LARGE SCALE GENOMIC DNA]</scope>
    <source>
        <strain evidence="2 3">DSM 14823</strain>
    </source>
</reference>
<evidence type="ECO:0000313" key="2">
    <source>
        <dbReference type="EMBL" id="PVY42700.1"/>
    </source>
</evidence>
<dbReference type="AlphaFoldDB" id="A0A2U1B211"/>
<dbReference type="EMBL" id="QEKH01000010">
    <property type="protein sequence ID" value="PVY42700.1"/>
    <property type="molecule type" value="Genomic_DNA"/>
</dbReference>
<dbReference type="CDD" id="cd00229">
    <property type="entry name" value="SGNH_hydrolase"/>
    <property type="match status" value="1"/>
</dbReference>
<dbReference type="RefSeq" id="WP_116883617.1">
    <property type="nucleotide sequence ID" value="NZ_CABMMC010000064.1"/>
</dbReference>
<dbReference type="InterPro" id="IPR036514">
    <property type="entry name" value="SGNH_hydro_sf"/>
</dbReference>
<sequence length="221" mass="24239">MKRIALLLTAVLFCCGARAEEIRKVLVIGNSIMKHGAAPQLGWNTDWGMAATAEEKDYAHLLHRKISETAKQAKAPELQLARIADEKHMLGWDKLKNSGADVIVIQVSDNYRGKQTREVFQKNYEQMIRDLRGDGNPIIVCVTNWGGPTKLTQMIREAAAANNVLFADIATPGALPENRAGSEGHFTNGGVNWHPGDRGMAVIADTIYAAIEPALKQKLAR</sequence>
<evidence type="ECO:0000313" key="3">
    <source>
        <dbReference type="Proteomes" id="UP000245959"/>
    </source>
</evidence>
<feature type="chain" id="PRO_5015507214" evidence="1">
    <location>
        <begin position="20"/>
        <end position="221"/>
    </location>
</feature>
<dbReference type="Gene3D" id="3.40.50.1110">
    <property type="entry name" value="SGNH hydrolase"/>
    <property type="match status" value="1"/>
</dbReference>
<accession>A0A2U1B211</accession>
<proteinExistence type="predicted"/>
<name>A0A2U1B211_9BACT</name>
<protein>
    <submittedName>
        <fullName evidence="2">Lysophospholipase L1-like esterase</fullName>
    </submittedName>
</protein>
<keyword evidence="3" id="KW-1185">Reference proteome</keyword>
<dbReference type="GeneID" id="78294921"/>
<dbReference type="GO" id="GO:0016788">
    <property type="term" value="F:hydrolase activity, acting on ester bonds"/>
    <property type="evidence" value="ECO:0007669"/>
    <property type="project" value="UniProtKB-ARBA"/>
</dbReference>
<comment type="caution">
    <text evidence="2">The sequence shown here is derived from an EMBL/GenBank/DDBJ whole genome shotgun (WGS) entry which is preliminary data.</text>
</comment>
<dbReference type="SUPFAM" id="SSF52266">
    <property type="entry name" value="SGNH hydrolase"/>
    <property type="match status" value="1"/>
</dbReference>
<dbReference type="OrthoDB" id="9795554at2"/>
<feature type="signal peptide" evidence="1">
    <location>
        <begin position="1"/>
        <end position="19"/>
    </location>
</feature>
<evidence type="ECO:0000256" key="1">
    <source>
        <dbReference type="SAM" id="SignalP"/>
    </source>
</evidence>
<organism evidence="2 3">
    <name type="scientific">Victivallis vadensis</name>
    <dbReference type="NCBI Taxonomy" id="172901"/>
    <lineage>
        <taxon>Bacteria</taxon>
        <taxon>Pseudomonadati</taxon>
        <taxon>Lentisphaerota</taxon>
        <taxon>Lentisphaeria</taxon>
        <taxon>Victivallales</taxon>
        <taxon>Victivallaceae</taxon>
        <taxon>Victivallis</taxon>
    </lineage>
</organism>
<keyword evidence="1" id="KW-0732">Signal</keyword>
<gene>
    <name evidence="2" type="ORF">C8D82_1106</name>
</gene>